<accession>X1I689</accession>
<dbReference type="EMBL" id="BARU01015558">
    <property type="protein sequence ID" value="GAH53063.1"/>
    <property type="molecule type" value="Genomic_DNA"/>
</dbReference>
<dbReference type="InterPro" id="IPR036676">
    <property type="entry name" value="PurM-like_C_sf"/>
</dbReference>
<dbReference type="Gene3D" id="3.90.650.10">
    <property type="entry name" value="PurM-like C-terminal domain"/>
    <property type="match status" value="1"/>
</dbReference>
<gene>
    <name evidence="1" type="ORF">S03H2_26655</name>
</gene>
<comment type="caution">
    <text evidence="1">The sequence shown here is derived from an EMBL/GenBank/DDBJ whole genome shotgun (WGS) entry which is preliminary data.</text>
</comment>
<protein>
    <submittedName>
        <fullName evidence="1">Uncharacterized protein</fullName>
    </submittedName>
</protein>
<name>X1I689_9ZZZZ</name>
<sequence>VFSTMKRKDVINASNIKDGDVIIGLASNGKASYE</sequence>
<reference evidence="1" key="1">
    <citation type="journal article" date="2014" name="Front. Microbiol.">
        <title>High frequency of phylogenetically diverse reductive dehalogenase-homologous genes in deep subseafloor sedimentary metagenomes.</title>
        <authorList>
            <person name="Kawai M."/>
            <person name="Futagami T."/>
            <person name="Toyoda A."/>
            <person name="Takaki Y."/>
            <person name="Nishi S."/>
            <person name="Hori S."/>
            <person name="Arai W."/>
            <person name="Tsubouchi T."/>
            <person name="Morono Y."/>
            <person name="Uchiyama I."/>
            <person name="Ito T."/>
            <person name="Fujiyama A."/>
            <person name="Inagaki F."/>
            <person name="Takami H."/>
        </authorList>
    </citation>
    <scope>NUCLEOTIDE SEQUENCE</scope>
    <source>
        <strain evidence="1">Expedition CK06-06</strain>
    </source>
</reference>
<dbReference type="AlphaFoldDB" id="X1I689"/>
<feature type="non-terminal residue" evidence="1">
    <location>
        <position position="1"/>
    </location>
</feature>
<organism evidence="1">
    <name type="scientific">marine sediment metagenome</name>
    <dbReference type="NCBI Taxonomy" id="412755"/>
    <lineage>
        <taxon>unclassified sequences</taxon>
        <taxon>metagenomes</taxon>
        <taxon>ecological metagenomes</taxon>
    </lineage>
</organism>
<proteinExistence type="predicted"/>
<evidence type="ECO:0000313" key="1">
    <source>
        <dbReference type="EMBL" id="GAH53063.1"/>
    </source>
</evidence>